<sequence length="414" mass="47084">MLIERTEEANFEKRKAHTKATTATNASGNNCVIKASTLIVNLVPITAAPLVIPIPNSNQEVLVLAQGIADILPSFVQSFVKIYTEVKKYGHCGYRALRVSLGWSDRSWRDSKRVLLKHWLKNQKCFLEIIGSEPNNTTKFDQITKSLQNLTIPCKKDCYMALHYAGYLIADYYKRPFVVYSTNSHTYLQRCGPSPNASVNTPIFMVLQSFTDEKDNHFFRLSMKENAPIPPLTPDDKHHRSSNLTEDWILLLGSQLYAYKSSLAKGKYKYVGLTVGIRSSKRIQLKADSPENDGYRSQNFPIERLAERVSEILDKAFQDAIDLQLKEFTTVTLQYRSEVGNEGVFSLRAYGTSFVDQLLPEYYGSYGQKLILQEIAKLQTNVFMNTKLAFILKSSRYPILSSSSRQPFGRLRLL</sequence>
<name>A0A8H7V343_9FUNG</name>
<evidence type="ECO:0000313" key="2">
    <source>
        <dbReference type="Proteomes" id="UP000650833"/>
    </source>
</evidence>
<dbReference type="AlphaFoldDB" id="A0A8H7V343"/>
<protein>
    <submittedName>
        <fullName evidence="1">Uncharacterized protein</fullName>
    </submittedName>
</protein>
<keyword evidence="2" id="KW-1185">Reference proteome</keyword>
<dbReference type="EMBL" id="JAEPRC010000220">
    <property type="protein sequence ID" value="KAG2203707.1"/>
    <property type="molecule type" value="Genomic_DNA"/>
</dbReference>
<organism evidence="1 2">
    <name type="scientific">Mucor plumbeus</name>
    <dbReference type="NCBI Taxonomy" id="97098"/>
    <lineage>
        <taxon>Eukaryota</taxon>
        <taxon>Fungi</taxon>
        <taxon>Fungi incertae sedis</taxon>
        <taxon>Mucoromycota</taxon>
        <taxon>Mucoromycotina</taxon>
        <taxon>Mucoromycetes</taxon>
        <taxon>Mucorales</taxon>
        <taxon>Mucorineae</taxon>
        <taxon>Mucoraceae</taxon>
        <taxon>Mucor</taxon>
    </lineage>
</organism>
<dbReference type="Proteomes" id="UP000650833">
    <property type="component" value="Unassembled WGS sequence"/>
</dbReference>
<proteinExistence type="predicted"/>
<accession>A0A8H7V343</accession>
<dbReference type="CDD" id="cd22744">
    <property type="entry name" value="OTU"/>
    <property type="match status" value="1"/>
</dbReference>
<reference evidence="1" key="1">
    <citation type="submission" date="2020-12" db="EMBL/GenBank/DDBJ databases">
        <title>Metabolic potential, ecology and presence of endohyphal bacteria is reflected in genomic diversity of Mucoromycotina.</title>
        <authorList>
            <person name="Muszewska A."/>
            <person name="Okrasinska A."/>
            <person name="Steczkiewicz K."/>
            <person name="Drgas O."/>
            <person name="Orlowska M."/>
            <person name="Perlinska-Lenart U."/>
            <person name="Aleksandrzak-Piekarczyk T."/>
            <person name="Szatraj K."/>
            <person name="Zielenkiewicz U."/>
            <person name="Pilsyk S."/>
            <person name="Malc E."/>
            <person name="Mieczkowski P."/>
            <person name="Kruszewska J.S."/>
            <person name="Biernat P."/>
            <person name="Pawlowska J."/>
        </authorList>
    </citation>
    <scope>NUCLEOTIDE SEQUENCE</scope>
    <source>
        <strain evidence="1">CBS 226.32</strain>
    </source>
</reference>
<evidence type="ECO:0000313" key="1">
    <source>
        <dbReference type="EMBL" id="KAG2203707.1"/>
    </source>
</evidence>
<gene>
    <name evidence="1" type="ORF">INT46_001737</name>
</gene>
<comment type="caution">
    <text evidence="1">The sequence shown here is derived from an EMBL/GenBank/DDBJ whole genome shotgun (WGS) entry which is preliminary data.</text>
</comment>